<feature type="compositionally biased region" description="Basic residues" evidence="1">
    <location>
        <begin position="20"/>
        <end position="29"/>
    </location>
</feature>
<feature type="region of interest" description="Disordered" evidence="1">
    <location>
        <begin position="1"/>
        <end position="44"/>
    </location>
</feature>
<evidence type="ECO:0000313" key="2">
    <source>
        <dbReference type="EMBL" id="KAJ7783941.1"/>
    </source>
</evidence>
<proteinExistence type="predicted"/>
<dbReference type="Proteomes" id="UP001215280">
    <property type="component" value="Unassembled WGS sequence"/>
</dbReference>
<dbReference type="AlphaFoldDB" id="A0AAD7KG52"/>
<comment type="caution">
    <text evidence="2">The sequence shown here is derived from an EMBL/GenBank/DDBJ whole genome shotgun (WGS) entry which is preliminary data.</text>
</comment>
<protein>
    <submittedName>
        <fullName evidence="2">Uncharacterized protein</fullName>
    </submittedName>
</protein>
<organism evidence="2 3">
    <name type="scientific">Mycena maculata</name>
    <dbReference type="NCBI Taxonomy" id="230809"/>
    <lineage>
        <taxon>Eukaryota</taxon>
        <taxon>Fungi</taxon>
        <taxon>Dikarya</taxon>
        <taxon>Basidiomycota</taxon>
        <taxon>Agaricomycotina</taxon>
        <taxon>Agaricomycetes</taxon>
        <taxon>Agaricomycetidae</taxon>
        <taxon>Agaricales</taxon>
        <taxon>Marasmiineae</taxon>
        <taxon>Mycenaceae</taxon>
        <taxon>Mycena</taxon>
    </lineage>
</organism>
<evidence type="ECO:0000313" key="3">
    <source>
        <dbReference type="Proteomes" id="UP001215280"/>
    </source>
</evidence>
<evidence type="ECO:0000256" key="1">
    <source>
        <dbReference type="SAM" id="MobiDB-lite"/>
    </source>
</evidence>
<keyword evidence="3" id="KW-1185">Reference proteome</keyword>
<reference evidence="2" key="1">
    <citation type="submission" date="2023-03" db="EMBL/GenBank/DDBJ databases">
        <title>Massive genome expansion in bonnet fungi (Mycena s.s.) driven by repeated elements and novel gene families across ecological guilds.</title>
        <authorList>
            <consortium name="Lawrence Berkeley National Laboratory"/>
            <person name="Harder C.B."/>
            <person name="Miyauchi S."/>
            <person name="Viragh M."/>
            <person name="Kuo A."/>
            <person name="Thoen E."/>
            <person name="Andreopoulos B."/>
            <person name="Lu D."/>
            <person name="Skrede I."/>
            <person name="Drula E."/>
            <person name="Henrissat B."/>
            <person name="Morin E."/>
            <person name="Kohler A."/>
            <person name="Barry K."/>
            <person name="LaButti K."/>
            <person name="Morin E."/>
            <person name="Salamov A."/>
            <person name="Lipzen A."/>
            <person name="Mereny Z."/>
            <person name="Hegedus B."/>
            <person name="Baldrian P."/>
            <person name="Stursova M."/>
            <person name="Weitz H."/>
            <person name="Taylor A."/>
            <person name="Grigoriev I.V."/>
            <person name="Nagy L.G."/>
            <person name="Martin F."/>
            <person name="Kauserud H."/>
        </authorList>
    </citation>
    <scope>NUCLEOTIDE SEQUENCE</scope>
    <source>
        <strain evidence="2">CBHHK188m</strain>
    </source>
</reference>
<name>A0AAD7KG52_9AGAR</name>
<gene>
    <name evidence="2" type="ORF">DFH07DRAFT_935396</name>
</gene>
<accession>A0AAD7KG52</accession>
<dbReference type="EMBL" id="JARJLG010000002">
    <property type="protein sequence ID" value="KAJ7783941.1"/>
    <property type="molecule type" value="Genomic_DNA"/>
</dbReference>
<sequence>MDLGRPLPQAILCNGGSGRRMVRHQSRHQRSNDPPPTEKPRQYLSLKRVADYVDNPARPVKRPLPPVAPRVKVESVPLPPAPPIPASPPPALTDVDLQTYIAPLITNGWHIRGVTIPETMRQAFPALARSYHFDDTASARAFLSAVATMMPATIPESLGGVRVHMATMFAPMMVSVESLSKLARGAPQEYGPSLADVRFAIQLDNEVANNWNGRVDTSVPRPLFVPKTVEELWKFKKPA</sequence>